<evidence type="ECO:0000256" key="3">
    <source>
        <dbReference type="ARBA" id="ARBA00023002"/>
    </source>
</evidence>
<dbReference type="OrthoDB" id="417877at2759"/>
<keyword evidence="2" id="KW-0274">FAD</keyword>
<evidence type="ECO:0000256" key="4">
    <source>
        <dbReference type="SAM" id="Phobius"/>
    </source>
</evidence>
<organism evidence="6 7">
    <name type="scientific">Ganoderma sinense ZZ0214-1</name>
    <dbReference type="NCBI Taxonomy" id="1077348"/>
    <lineage>
        <taxon>Eukaryota</taxon>
        <taxon>Fungi</taxon>
        <taxon>Dikarya</taxon>
        <taxon>Basidiomycota</taxon>
        <taxon>Agaricomycotina</taxon>
        <taxon>Agaricomycetes</taxon>
        <taxon>Polyporales</taxon>
        <taxon>Polyporaceae</taxon>
        <taxon>Ganoderma</taxon>
    </lineage>
</organism>
<evidence type="ECO:0000256" key="1">
    <source>
        <dbReference type="ARBA" id="ARBA00022630"/>
    </source>
</evidence>
<keyword evidence="3" id="KW-0560">Oxidoreductase</keyword>
<keyword evidence="7" id="KW-1185">Reference proteome</keyword>
<feature type="domain" description="FAD-binding" evidence="5">
    <location>
        <begin position="152"/>
        <end position="365"/>
    </location>
</feature>
<proteinExistence type="predicted"/>
<dbReference type="GO" id="GO:0071949">
    <property type="term" value="F:FAD binding"/>
    <property type="evidence" value="ECO:0007669"/>
    <property type="project" value="InterPro"/>
</dbReference>
<dbReference type="EMBL" id="AYKW01000012">
    <property type="protein sequence ID" value="PIL31454.1"/>
    <property type="molecule type" value="Genomic_DNA"/>
</dbReference>
<evidence type="ECO:0000256" key="2">
    <source>
        <dbReference type="ARBA" id="ARBA00022827"/>
    </source>
</evidence>
<keyword evidence="1" id="KW-0285">Flavoprotein</keyword>
<dbReference type="PRINTS" id="PR00420">
    <property type="entry name" value="RNGMNOXGNASE"/>
</dbReference>
<keyword evidence="4" id="KW-1133">Transmembrane helix</keyword>
<dbReference type="GO" id="GO:0016491">
    <property type="term" value="F:oxidoreductase activity"/>
    <property type="evidence" value="ECO:0007669"/>
    <property type="project" value="UniProtKB-KW"/>
</dbReference>
<dbReference type="Gene3D" id="3.50.50.60">
    <property type="entry name" value="FAD/NAD(P)-binding domain"/>
    <property type="match status" value="1"/>
</dbReference>
<accession>A0A2G8SCH0</accession>
<dbReference type="PANTHER" id="PTHR46720">
    <property type="entry name" value="HYDROXYLASE, PUTATIVE (AFU_ORTHOLOGUE AFUA_3G01460)-RELATED"/>
    <property type="match status" value="1"/>
</dbReference>
<dbReference type="InterPro" id="IPR002938">
    <property type="entry name" value="FAD-bd"/>
</dbReference>
<name>A0A2G8SCH0_9APHY</name>
<keyword evidence="4" id="KW-0472">Membrane</keyword>
<reference evidence="6 7" key="1">
    <citation type="journal article" date="2015" name="Sci. Rep.">
        <title>Chromosome-level genome map provides insights into diverse defense mechanisms in the medicinal fungus Ganoderma sinense.</title>
        <authorList>
            <person name="Zhu Y."/>
            <person name="Xu J."/>
            <person name="Sun C."/>
            <person name="Zhou S."/>
            <person name="Xu H."/>
            <person name="Nelson D.R."/>
            <person name="Qian J."/>
            <person name="Song J."/>
            <person name="Luo H."/>
            <person name="Xiang L."/>
            <person name="Li Y."/>
            <person name="Xu Z."/>
            <person name="Ji A."/>
            <person name="Wang L."/>
            <person name="Lu S."/>
            <person name="Hayward A."/>
            <person name="Sun W."/>
            <person name="Li X."/>
            <person name="Schwartz D.C."/>
            <person name="Wang Y."/>
            <person name="Chen S."/>
        </authorList>
    </citation>
    <scope>NUCLEOTIDE SEQUENCE [LARGE SCALE GENOMIC DNA]</scope>
    <source>
        <strain evidence="6 7">ZZ0214-1</strain>
    </source>
</reference>
<dbReference type="AlphaFoldDB" id="A0A2G8SCH0"/>
<dbReference type="STRING" id="1077348.A0A2G8SCH0"/>
<dbReference type="SUPFAM" id="SSF51905">
    <property type="entry name" value="FAD/NAD(P)-binding domain"/>
    <property type="match status" value="1"/>
</dbReference>
<dbReference type="Proteomes" id="UP000230002">
    <property type="component" value="Unassembled WGS sequence"/>
</dbReference>
<keyword evidence="4" id="KW-0812">Transmembrane</keyword>
<dbReference type="SUPFAM" id="SSF54373">
    <property type="entry name" value="FAD-linked reductases, C-terminal domain"/>
    <property type="match status" value="1"/>
</dbReference>
<dbReference type="Pfam" id="PF01494">
    <property type="entry name" value="FAD_binding_3"/>
    <property type="match status" value="1"/>
</dbReference>
<dbReference type="GO" id="GO:0044550">
    <property type="term" value="P:secondary metabolite biosynthetic process"/>
    <property type="evidence" value="ECO:0007669"/>
    <property type="project" value="TreeGrafter"/>
</dbReference>
<dbReference type="InterPro" id="IPR051104">
    <property type="entry name" value="FAD_monoxygenase"/>
</dbReference>
<evidence type="ECO:0000313" key="7">
    <source>
        <dbReference type="Proteomes" id="UP000230002"/>
    </source>
</evidence>
<protein>
    <recommendedName>
        <fullName evidence="5">FAD-binding domain-containing protein</fullName>
    </recommendedName>
</protein>
<evidence type="ECO:0000259" key="5">
    <source>
        <dbReference type="Pfam" id="PF01494"/>
    </source>
</evidence>
<sequence>MQSPATKDFKVDIFEAAIAFSEIGAGLGLGPNAVRVLKAVGVLDELLKKINPAELRTRGFVYYYGVGEQEKILALDLRIKGSEYIGSVVSPALLFILFLLLTCIRAAYLDALVAVVNPQSAHFNKRCTSIVPSPENPSCLLINFSDGTSHETDVVVGADGVRSTVRGYLLDDGDSRVAFSNTVAYRGLIPYKDLQAVGFKTPVTQDPACIVGPSKHIIIFPIKNAEIINVVAFSARYDIPIGSEELPKGASWVEEVSREAVEKEYEGWGSDVAALIKCMPKKPSKWSIHVVHPPLDSYVKGRVVLIGDAAHAMLPHLGAGAGQGVEDAYVLARLLSHPETHLGNLEAVLDTYTRIRRPRAQMVWDGSRTAGASYDMQGAGSSTLEGFRDELRTGFSPVWHYDIEVDIQRAVDLLRTGGAFTSQP</sequence>
<feature type="transmembrane region" description="Helical" evidence="4">
    <location>
        <begin position="84"/>
        <end position="108"/>
    </location>
</feature>
<dbReference type="PANTHER" id="PTHR46720:SF3">
    <property type="entry name" value="FAD-BINDING DOMAIN-CONTAINING PROTEIN-RELATED"/>
    <property type="match status" value="1"/>
</dbReference>
<comment type="caution">
    <text evidence="6">The sequence shown here is derived from an EMBL/GenBank/DDBJ whole genome shotgun (WGS) entry which is preliminary data.</text>
</comment>
<gene>
    <name evidence="6" type="ORF">GSI_06155</name>
</gene>
<evidence type="ECO:0000313" key="6">
    <source>
        <dbReference type="EMBL" id="PIL31454.1"/>
    </source>
</evidence>
<dbReference type="InterPro" id="IPR036188">
    <property type="entry name" value="FAD/NAD-bd_sf"/>
</dbReference>